<keyword evidence="1" id="KW-0614">Plasmid</keyword>
<gene>
    <name evidence="1" type="ORF">RGCCGE502_31307</name>
</gene>
<organism evidence="1 2">
    <name type="scientific">Rhizobium grahamii CCGE 502</name>
    <dbReference type="NCBI Taxonomy" id="990285"/>
    <lineage>
        <taxon>Bacteria</taxon>
        <taxon>Pseudomonadati</taxon>
        <taxon>Pseudomonadota</taxon>
        <taxon>Alphaproteobacteria</taxon>
        <taxon>Hyphomicrobiales</taxon>
        <taxon>Rhizobiaceae</taxon>
        <taxon>Rhizobium/Agrobacterium group</taxon>
        <taxon>Rhizobium</taxon>
    </lineage>
</organism>
<protein>
    <submittedName>
        <fullName evidence="1">Uncharacterized protein</fullName>
    </submittedName>
</protein>
<proteinExistence type="predicted"/>
<dbReference type="AlphaFoldDB" id="S3HLK8"/>
<accession>S3HLK8</accession>
<reference evidence="1 2" key="1">
    <citation type="journal article" date="2012" name="J. Bacteriol.">
        <title>Genome sequence of Rhizobium grahamii CCGE502, a broad-host-range symbiont with low nodulation competitiveness in Phaseolus vulgaris.</title>
        <authorList>
            <person name="Althabegoiti M.J."/>
            <person name="Lozano L."/>
            <person name="Torres-Tejerizo G."/>
            <person name="Ormeno-Orrillo E."/>
            <person name="Rogel M.A."/>
            <person name="Gonzalez V."/>
            <person name="Martinez-Romero E."/>
        </authorList>
    </citation>
    <scope>NUCLEOTIDE SEQUENCE [LARGE SCALE GENOMIC DNA]</scope>
    <source>
        <strain evidence="1 2">CCGE 502</strain>
        <plasmid evidence="1">pRg502b</plasmid>
    </source>
</reference>
<dbReference type="Proteomes" id="UP000014411">
    <property type="component" value="Unassembled WGS sequence"/>
</dbReference>
<comment type="caution">
    <text evidence="1">The sequence shown here is derived from an EMBL/GenBank/DDBJ whole genome shotgun (WGS) entry which is preliminary data.</text>
</comment>
<keyword evidence="2" id="KW-1185">Reference proteome</keyword>
<dbReference type="EMBL" id="AEYE02000036">
    <property type="protein sequence ID" value="EPE94271.1"/>
    <property type="molecule type" value="Genomic_DNA"/>
</dbReference>
<evidence type="ECO:0000313" key="2">
    <source>
        <dbReference type="Proteomes" id="UP000014411"/>
    </source>
</evidence>
<evidence type="ECO:0000313" key="1">
    <source>
        <dbReference type="EMBL" id="EPE94271.1"/>
    </source>
</evidence>
<geneLocation type="plasmid" evidence="1">
    <name>pRg502b</name>
</geneLocation>
<dbReference type="HOGENOM" id="CLU_168285_0_0_5"/>
<name>S3HLK8_9HYPH</name>
<sequence>MGMPTYFRPVTVHPSMVICSVGGKRYLAPEADMQDASYDPFRYGLALLLVRRPYLRCYREIAHWWPDAVEEYAVAIKARDKLRSDGDNEGLLQEYEARCLELEEELEGYLTAAGTGG</sequence>